<dbReference type="EMBL" id="JAUSSU010000002">
    <property type="protein sequence ID" value="MDQ0111778.1"/>
    <property type="molecule type" value="Genomic_DNA"/>
</dbReference>
<sequence length="108" mass="11916">MLPFHPMDFWLHLPYASGLNSASRARSANGRARRGLTGYEAARLLHDASGLRNVPIEPVRGSLTDHYDPVHRIVRLSAVNFASATAPFLFLAVLLFTSSTLIAVLPRY</sequence>
<feature type="transmembrane region" description="Helical" evidence="1">
    <location>
        <begin position="84"/>
        <end position="105"/>
    </location>
</feature>
<evidence type="ECO:0000313" key="3">
    <source>
        <dbReference type="Proteomes" id="UP001229346"/>
    </source>
</evidence>
<dbReference type="Proteomes" id="UP001229346">
    <property type="component" value="Unassembled WGS sequence"/>
</dbReference>
<keyword evidence="1" id="KW-1133">Transmembrane helix</keyword>
<proteinExistence type="predicted"/>
<comment type="caution">
    <text evidence="2">The sequence shown here is derived from an EMBL/GenBank/DDBJ whole genome shotgun (WGS) entry which is preliminary data.</text>
</comment>
<dbReference type="GO" id="GO:0008233">
    <property type="term" value="F:peptidase activity"/>
    <property type="evidence" value="ECO:0007669"/>
    <property type="project" value="UniProtKB-KW"/>
</dbReference>
<dbReference type="PANTHER" id="PTHR36434:SF1">
    <property type="entry name" value="MEMBRANE PROTEASE YUGP-RELATED"/>
    <property type="match status" value="1"/>
</dbReference>
<keyword evidence="3" id="KW-1185">Reference proteome</keyword>
<keyword evidence="2" id="KW-0645">Protease</keyword>
<dbReference type="InterPro" id="IPR007395">
    <property type="entry name" value="Zn_peptidase_2"/>
</dbReference>
<accession>A0ABT9TWN4</accession>
<evidence type="ECO:0000256" key="1">
    <source>
        <dbReference type="SAM" id="Phobius"/>
    </source>
</evidence>
<dbReference type="Pfam" id="PF04298">
    <property type="entry name" value="Zn_peptidase_2"/>
    <property type="match status" value="1"/>
</dbReference>
<keyword evidence="1" id="KW-0472">Membrane</keyword>
<dbReference type="PANTHER" id="PTHR36434">
    <property type="entry name" value="MEMBRANE PROTEASE YUGP-RELATED"/>
    <property type="match status" value="1"/>
</dbReference>
<evidence type="ECO:0000313" key="2">
    <source>
        <dbReference type="EMBL" id="MDQ0111778.1"/>
    </source>
</evidence>
<keyword evidence="1" id="KW-0812">Transmembrane</keyword>
<reference evidence="2 3" key="1">
    <citation type="submission" date="2023-07" db="EMBL/GenBank/DDBJ databases">
        <title>Sorghum-associated microbial communities from plants grown in Nebraska, USA.</title>
        <authorList>
            <person name="Schachtman D."/>
        </authorList>
    </citation>
    <scope>NUCLEOTIDE SEQUENCE [LARGE SCALE GENOMIC DNA]</scope>
    <source>
        <strain evidence="2 3">CC482</strain>
    </source>
</reference>
<name>A0ABT9TWN4_PAEHA</name>
<dbReference type="GO" id="GO:0006508">
    <property type="term" value="P:proteolysis"/>
    <property type="evidence" value="ECO:0007669"/>
    <property type="project" value="UniProtKB-KW"/>
</dbReference>
<organism evidence="2 3">
    <name type="scientific">Paenibacillus harenae</name>
    <dbReference type="NCBI Taxonomy" id="306543"/>
    <lineage>
        <taxon>Bacteria</taxon>
        <taxon>Bacillati</taxon>
        <taxon>Bacillota</taxon>
        <taxon>Bacilli</taxon>
        <taxon>Bacillales</taxon>
        <taxon>Paenibacillaceae</taxon>
        <taxon>Paenibacillus</taxon>
    </lineage>
</organism>
<gene>
    <name evidence="2" type="ORF">J2T15_001211</name>
</gene>
<keyword evidence="2" id="KW-0378">Hydrolase</keyword>
<protein>
    <submittedName>
        <fullName evidence="2">Zn-dependent membrane protease YugP</fullName>
    </submittedName>
</protein>